<dbReference type="InterPro" id="IPR014001">
    <property type="entry name" value="Helicase_ATP-bd"/>
</dbReference>
<dbReference type="GO" id="GO:0016887">
    <property type="term" value="F:ATP hydrolysis activity"/>
    <property type="evidence" value="ECO:0007669"/>
    <property type="project" value="InterPro"/>
</dbReference>
<evidence type="ECO:0000256" key="7">
    <source>
        <dbReference type="ARBA" id="ARBA00023125"/>
    </source>
</evidence>
<dbReference type="InterPro" id="IPR000330">
    <property type="entry name" value="SNF2_N"/>
</dbReference>
<dbReference type="CDD" id="cd18793">
    <property type="entry name" value="SF2_C_SNF"/>
    <property type="match status" value="1"/>
</dbReference>
<keyword evidence="7" id="KW-0238">DNA-binding</keyword>
<dbReference type="Gene3D" id="3.40.50.300">
    <property type="entry name" value="P-loop containing nucleotide triphosphate hydrolases"/>
    <property type="match status" value="1"/>
</dbReference>
<feature type="compositionally biased region" description="Polar residues" evidence="9">
    <location>
        <begin position="681"/>
        <end position="699"/>
    </location>
</feature>
<dbReference type="EMBL" id="JAACXV010014117">
    <property type="protein sequence ID" value="KAF7270272.1"/>
    <property type="molecule type" value="Genomic_DNA"/>
</dbReference>
<dbReference type="PANTHER" id="PTHR45797:SF3">
    <property type="entry name" value="TRANSCRIPTIONAL REGULATOR ATRX HOMOLOG"/>
    <property type="match status" value="1"/>
</dbReference>
<dbReference type="PROSITE" id="PS51192">
    <property type="entry name" value="HELICASE_ATP_BIND_1"/>
    <property type="match status" value="1"/>
</dbReference>
<protein>
    <recommendedName>
        <fullName evidence="14">Transcriptional regulator ATRX</fullName>
    </recommendedName>
</protein>
<feature type="compositionally biased region" description="Basic and acidic residues" evidence="9">
    <location>
        <begin position="782"/>
        <end position="800"/>
    </location>
</feature>
<dbReference type="Pfam" id="PF00176">
    <property type="entry name" value="SNF2-rel_dom"/>
    <property type="match status" value="1"/>
</dbReference>
<name>A0A834HWT0_RHYFE</name>
<evidence type="ECO:0000256" key="9">
    <source>
        <dbReference type="SAM" id="MobiDB-lite"/>
    </source>
</evidence>
<feature type="compositionally biased region" description="Basic residues" evidence="9">
    <location>
        <begin position="738"/>
        <end position="752"/>
    </location>
</feature>
<feature type="compositionally biased region" description="Basic and acidic residues" evidence="9">
    <location>
        <begin position="1553"/>
        <end position="1567"/>
    </location>
</feature>
<dbReference type="InterPro" id="IPR027417">
    <property type="entry name" value="P-loop_NTPase"/>
</dbReference>
<keyword evidence="4" id="KW-0378">Hydrolase</keyword>
<organism evidence="12 13">
    <name type="scientific">Rhynchophorus ferrugineus</name>
    <name type="common">Red palm weevil</name>
    <name type="synonym">Curculio ferrugineus</name>
    <dbReference type="NCBI Taxonomy" id="354439"/>
    <lineage>
        <taxon>Eukaryota</taxon>
        <taxon>Metazoa</taxon>
        <taxon>Ecdysozoa</taxon>
        <taxon>Arthropoda</taxon>
        <taxon>Hexapoda</taxon>
        <taxon>Insecta</taxon>
        <taxon>Pterygota</taxon>
        <taxon>Neoptera</taxon>
        <taxon>Endopterygota</taxon>
        <taxon>Coleoptera</taxon>
        <taxon>Polyphaga</taxon>
        <taxon>Cucujiformia</taxon>
        <taxon>Curculionidae</taxon>
        <taxon>Dryophthorinae</taxon>
        <taxon>Rhynchophorus</taxon>
    </lineage>
</organism>
<evidence type="ECO:0000256" key="3">
    <source>
        <dbReference type="ARBA" id="ARBA00022741"/>
    </source>
</evidence>
<feature type="domain" description="Helicase ATP-binding" evidence="10">
    <location>
        <begin position="904"/>
        <end position="1096"/>
    </location>
</feature>
<comment type="similarity">
    <text evidence="2">Belongs to the SNF2/RAD54 helicase family.</text>
</comment>
<comment type="subcellular location">
    <subcellularLocation>
        <location evidence="1">Nucleus</location>
    </subcellularLocation>
</comment>
<dbReference type="InterPro" id="IPR001650">
    <property type="entry name" value="Helicase_C-like"/>
</dbReference>
<dbReference type="InterPro" id="IPR049730">
    <property type="entry name" value="SNF2/RAD54-like_C"/>
</dbReference>
<keyword evidence="8" id="KW-0539">Nucleus</keyword>
<dbReference type="PROSITE" id="PS51194">
    <property type="entry name" value="HELICASE_CTER"/>
    <property type="match status" value="1"/>
</dbReference>
<dbReference type="SUPFAM" id="SSF52540">
    <property type="entry name" value="P-loop containing nucleoside triphosphate hydrolases"/>
    <property type="match status" value="2"/>
</dbReference>
<feature type="region of interest" description="Disordered" evidence="9">
    <location>
        <begin position="661"/>
        <end position="769"/>
    </location>
</feature>
<keyword evidence="3" id="KW-0547">Nucleotide-binding</keyword>
<dbReference type="Proteomes" id="UP000625711">
    <property type="component" value="Unassembled WGS sequence"/>
</dbReference>
<feature type="region of interest" description="Disordered" evidence="9">
    <location>
        <begin position="782"/>
        <end position="823"/>
    </location>
</feature>
<feature type="compositionally biased region" description="Basic and acidic residues" evidence="9">
    <location>
        <begin position="317"/>
        <end position="327"/>
    </location>
</feature>
<evidence type="ECO:0000256" key="5">
    <source>
        <dbReference type="ARBA" id="ARBA00022806"/>
    </source>
</evidence>
<feature type="region of interest" description="Disordered" evidence="9">
    <location>
        <begin position="482"/>
        <end position="501"/>
    </location>
</feature>
<dbReference type="InterPro" id="IPR044574">
    <property type="entry name" value="ARIP4-like"/>
</dbReference>
<keyword evidence="5" id="KW-0347">Helicase</keyword>
<dbReference type="InterPro" id="IPR038718">
    <property type="entry name" value="SNF2-like_sf"/>
</dbReference>
<dbReference type="GO" id="GO:0004386">
    <property type="term" value="F:helicase activity"/>
    <property type="evidence" value="ECO:0007669"/>
    <property type="project" value="UniProtKB-KW"/>
</dbReference>
<sequence>MTEENSTMDIDVSRERVEEIEKLVYTCRDMRYMGIRLTRDCGNCIKKYMNSNDVLLLCNLSSDILQRYSGYLKEYVQSVIDSVNKLNKEDNLIEVLHKLNSITFDTCNLPHISNINTPIVGERMLAEHEVANKQTQTLSFNDSNTEIAANCSSDFESIDFDRETVVNFPCNSDLNDLSEVDDELNDDINTPINTVNCVNPVLCSDCNNQNEANTGTENINEKLLENDSNVIRNLSNNEETDTFLCTSSESDTNSVLEISKSNQIVIDGTMQEPDQKSALLCWTSEKSADSISTENSLILDNIIKASPPRDNIINSRIETEKRERDNCAESSTSESSDRTVSNLEVGEIEERNDSQNELEQDDLENDSDNFMDYKCDSDSGVLDNEIDDEKLDDNKKNNNFKLDGVDRDRLLNLLIEDSIKRKRNLSSEDKATKPMIETKEELCDDNSYSELYDVIREEIVSNTLSKNSCEIKAQEAFKTLMEDEDEISGSDVDELKDDDLEDDSDLNAYTEGLSLTPKMAYSEEYSRIKKEFGISKELVIYLPRYNNSISPIQEDSVDCSRSTSLSESSIGSVEKLCNLSTVLLGKRQKFMNRHCAKSKRPKLLDNASSDSSSLSWSDVSNNELCEDYVSLSPTWEHQIDDDQEAVNALWDDICNSSDDALDYEESTDESAGEKERVVVKPTNSVNRSAVSTNGTTPNSSDKDGKKLGKHSDSWRHDPLLHGSLSSDSDVSSDDGARGKRRKARERVKKRLRMVSLSTDDSSNDSNVSTFSSKSLTIITDNKEVESEDVGESKGEEDTPNKKSKGRRNIRALMKDDDLSLSTKQAREEEKLRIRRLQEKQSSQLNCSLSSECDSSPNKATALVLDEYLDTRVEVNRLITQRLKPHQREGIQFMWDSCFESIVQLENGWKGSGCILAHCMGLGKTRQALALVHTLFVNNISNTKYILIVCPLSTVNSWQTENKLVQEKLRKDETVPLYAMQDIKSAGDRFKILRKWRRRGGMLVLGYEAFGSMTNDTKLDTWEQQDLCSKEEVLKALINPGPDLVICDEGHLLRNKQTQRNLSLSQVRTQRRIVLTGTPLQNNLLEYHCMVHFVKPNLLGTEREFKTNFVNPISNGQYEDSTSADILLMKQRTHVLHKLLDRVVQRFEDSELKQYLPKLVDQALFISLSEVQVRLYNAYLDQEETDVGILDYLCTHPYTLIVAAKTRRTKIKEQDIVADNVPDHVIPRNDWWEDIMPSDVEDNPELGPKMLIVLDVLKQANAEQDKVLIFSQTHAELETLEHFVSKQLDYKKGVDYLRMDGTSLPEARTRMCARFNDVTNTTLRLFIMSTKVGGLGLTLTAANRVLIMSVNWNPSCDIQSVFRVFRFGQTKPVYVYRLIARDTMEERRYKRQVTKLAVSHRVVDKYQVRRHYNMNDFQEMYSVRPSFGDIRPLPNVPDDKILAKLVQKFSFLYKWHEHQKLLANQPEEDLNEQEKNAAWEEFNKKDDGQPEPVVQPVSAPDPLSSAYAQLTDRPWTTRQMQEPGKGRKSATPVPMVDLTGLTEEPATSSGAGRSNKDALKATSEHDEASPIVIL</sequence>
<evidence type="ECO:0000313" key="13">
    <source>
        <dbReference type="Proteomes" id="UP000625711"/>
    </source>
</evidence>
<feature type="compositionally biased region" description="Acidic residues" evidence="9">
    <location>
        <begin position="661"/>
        <end position="670"/>
    </location>
</feature>
<evidence type="ECO:0000259" key="10">
    <source>
        <dbReference type="PROSITE" id="PS51192"/>
    </source>
</evidence>
<comment type="caution">
    <text evidence="12">The sequence shown here is derived from an EMBL/GenBank/DDBJ whole genome shotgun (WGS) entry which is preliminary data.</text>
</comment>
<dbReference type="SMART" id="SM00490">
    <property type="entry name" value="HELICc"/>
    <property type="match status" value="1"/>
</dbReference>
<feature type="compositionally biased region" description="Basic and acidic residues" evidence="9">
    <location>
        <begin position="700"/>
        <end position="719"/>
    </location>
</feature>
<dbReference type="GO" id="GO:0005634">
    <property type="term" value="C:nucleus"/>
    <property type="evidence" value="ECO:0007669"/>
    <property type="project" value="UniProtKB-SubCell"/>
</dbReference>
<dbReference type="OrthoDB" id="9900844at2759"/>
<feature type="region of interest" description="Disordered" evidence="9">
    <location>
        <begin position="1482"/>
        <end position="1573"/>
    </location>
</feature>
<feature type="compositionally biased region" description="Low complexity" evidence="9">
    <location>
        <begin position="754"/>
        <end position="769"/>
    </location>
</feature>
<dbReference type="GO" id="GO:0003677">
    <property type="term" value="F:DNA binding"/>
    <property type="evidence" value="ECO:0007669"/>
    <property type="project" value="UniProtKB-KW"/>
</dbReference>
<evidence type="ECO:0000259" key="11">
    <source>
        <dbReference type="PROSITE" id="PS51194"/>
    </source>
</evidence>
<evidence type="ECO:0000256" key="1">
    <source>
        <dbReference type="ARBA" id="ARBA00004123"/>
    </source>
</evidence>
<evidence type="ECO:0000256" key="8">
    <source>
        <dbReference type="ARBA" id="ARBA00023242"/>
    </source>
</evidence>
<gene>
    <name evidence="12" type="ORF">GWI33_016738</name>
</gene>
<dbReference type="Gene3D" id="3.40.50.10810">
    <property type="entry name" value="Tandem AAA-ATPase domain"/>
    <property type="match status" value="1"/>
</dbReference>
<evidence type="ECO:0000313" key="12">
    <source>
        <dbReference type="EMBL" id="KAF7270272.1"/>
    </source>
</evidence>
<evidence type="ECO:0000256" key="6">
    <source>
        <dbReference type="ARBA" id="ARBA00022840"/>
    </source>
</evidence>
<dbReference type="GO" id="GO:0005524">
    <property type="term" value="F:ATP binding"/>
    <property type="evidence" value="ECO:0007669"/>
    <property type="project" value="UniProtKB-KW"/>
</dbReference>
<dbReference type="PANTHER" id="PTHR45797">
    <property type="entry name" value="RAD54-LIKE"/>
    <property type="match status" value="1"/>
</dbReference>
<feature type="compositionally biased region" description="Acidic residues" evidence="9">
    <location>
        <begin position="356"/>
        <end position="369"/>
    </location>
</feature>
<dbReference type="Pfam" id="PF00271">
    <property type="entry name" value="Helicase_C"/>
    <property type="match status" value="1"/>
</dbReference>
<proteinExistence type="inferred from homology"/>
<keyword evidence="13" id="KW-1185">Reference proteome</keyword>
<keyword evidence="6" id="KW-0067">ATP-binding</keyword>
<feature type="domain" description="Helicase C-terminal" evidence="11">
    <location>
        <begin position="1255"/>
        <end position="1417"/>
    </location>
</feature>
<evidence type="ECO:0000256" key="4">
    <source>
        <dbReference type="ARBA" id="ARBA00022801"/>
    </source>
</evidence>
<evidence type="ECO:0000256" key="2">
    <source>
        <dbReference type="ARBA" id="ARBA00007025"/>
    </source>
</evidence>
<reference evidence="12" key="1">
    <citation type="submission" date="2020-08" db="EMBL/GenBank/DDBJ databases">
        <title>Genome sequencing and assembly of the red palm weevil Rhynchophorus ferrugineus.</title>
        <authorList>
            <person name="Dias G.B."/>
            <person name="Bergman C.M."/>
            <person name="Manee M."/>
        </authorList>
    </citation>
    <scope>NUCLEOTIDE SEQUENCE</scope>
    <source>
        <strain evidence="12">AA-2017</strain>
        <tissue evidence="12">Whole larva</tissue>
    </source>
</reference>
<dbReference type="SMART" id="SM00487">
    <property type="entry name" value="DEXDc"/>
    <property type="match status" value="1"/>
</dbReference>
<accession>A0A834HWT0</accession>
<feature type="region of interest" description="Disordered" evidence="9">
    <location>
        <begin position="314"/>
        <end position="370"/>
    </location>
</feature>
<evidence type="ECO:0008006" key="14">
    <source>
        <dbReference type="Google" id="ProtNLM"/>
    </source>
</evidence>